<dbReference type="PANTHER" id="PTHR11361">
    <property type="entry name" value="DNA MISMATCH REPAIR PROTEIN MUTS FAMILY MEMBER"/>
    <property type="match status" value="1"/>
</dbReference>
<dbReference type="GO" id="GO:0030983">
    <property type="term" value="F:mismatched DNA binding"/>
    <property type="evidence" value="ECO:0007669"/>
    <property type="project" value="InterPro"/>
</dbReference>
<organism evidence="7 8">
    <name type="scientific">Tautonia plasticadhaerens</name>
    <dbReference type="NCBI Taxonomy" id="2527974"/>
    <lineage>
        <taxon>Bacteria</taxon>
        <taxon>Pseudomonadati</taxon>
        <taxon>Planctomycetota</taxon>
        <taxon>Planctomycetia</taxon>
        <taxon>Isosphaerales</taxon>
        <taxon>Isosphaeraceae</taxon>
        <taxon>Tautonia</taxon>
    </lineage>
</organism>
<protein>
    <submittedName>
        <fullName evidence="7">Endonuclease MutS2</fullName>
        <ecNumber evidence="7">3.1.-.-</ecNumber>
    </submittedName>
</protein>
<keyword evidence="3" id="KW-0238">DNA-binding</keyword>
<evidence type="ECO:0000256" key="4">
    <source>
        <dbReference type="SAM" id="MobiDB-lite"/>
    </source>
</evidence>
<dbReference type="OrthoDB" id="9802448at2"/>
<evidence type="ECO:0000313" key="8">
    <source>
        <dbReference type="Proteomes" id="UP000317835"/>
    </source>
</evidence>
<dbReference type="SUPFAM" id="SSF52540">
    <property type="entry name" value="P-loop containing nucleoside triphosphate hydrolases"/>
    <property type="match status" value="1"/>
</dbReference>
<feature type="transmembrane region" description="Helical" evidence="5">
    <location>
        <begin position="77"/>
        <end position="96"/>
    </location>
</feature>
<keyword evidence="7" id="KW-0255">Endonuclease</keyword>
<dbReference type="Proteomes" id="UP000317835">
    <property type="component" value="Chromosome"/>
</dbReference>
<evidence type="ECO:0000256" key="5">
    <source>
        <dbReference type="SAM" id="Phobius"/>
    </source>
</evidence>
<dbReference type="GO" id="GO:0006298">
    <property type="term" value="P:mismatch repair"/>
    <property type="evidence" value="ECO:0007669"/>
    <property type="project" value="InterPro"/>
</dbReference>
<dbReference type="EMBL" id="CP036426">
    <property type="protein sequence ID" value="QDV33047.1"/>
    <property type="molecule type" value="Genomic_DNA"/>
</dbReference>
<dbReference type="GO" id="GO:0005524">
    <property type="term" value="F:ATP binding"/>
    <property type="evidence" value="ECO:0007669"/>
    <property type="project" value="UniProtKB-KW"/>
</dbReference>
<evidence type="ECO:0000313" key="7">
    <source>
        <dbReference type="EMBL" id="QDV33047.1"/>
    </source>
</evidence>
<dbReference type="GO" id="GO:0016787">
    <property type="term" value="F:hydrolase activity"/>
    <property type="evidence" value="ECO:0007669"/>
    <property type="project" value="UniProtKB-KW"/>
</dbReference>
<keyword evidence="7" id="KW-0540">Nuclease</keyword>
<dbReference type="Pfam" id="PF00488">
    <property type="entry name" value="MutS_V"/>
    <property type="match status" value="1"/>
</dbReference>
<evidence type="ECO:0000256" key="1">
    <source>
        <dbReference type="ARBA" id="ARBA00022741"/>
    </source>
</evidence>
<evidence type="ECO:0000256" key="2">
    <source>
        <dbReference type="ARBA" id="ARBA00022840"/>
    </source>
</evidence>
<dbReference type="GO" id="GO:0005829">
    <property type="term" value="C:cytosol"/>
    <property type="evidence" value="ECO:0007669"/>
    <property type="project" value="TreeGrafter"/>
</dbReference>
<keyword evidence="2" id="KW-0067">ATP-binding</keyword>
<dbReference type="RefSeq" id="WP_145267468.1">
    <property type="nucleotide sequence ID" value="NZ_CP036426.1"/>
</dbReference>
<keyword evidence="8" id="KW-1185">Reference proteome</keyword>
<keyword evidence="1" id="KW-0547">Nucleotide-binding</keyword>
<accession>A0A518GWS6</accession>
<reference evidence="7 8" key="1">
    <citation type="submission" date="2019-02" db="EMBL/GenBank/DDBJ databases">
        <title>Deep-cultivation of Planctomycetes and their phenomic and genomic characterization uncovers novel biology.</title>
        <authorList>
            <person name="Wiegand S."/>
            <person name="Jogler M."/>
            <person name="Boedeker C."/>
            <person name="Pinto D."/>
            <person name="Vollmers J."/>
            <person name="Rivas-Marin E."/>
            <person name="Kohn T."/>
            <person name="Peeters S.H."/>
            <person name="Heuer A."/>
            <person name="Rast P."/>
            <person name="Oberbeckmann S."/>
            <person name="Bunk B."/>
            <person name="Jeske O."/>
            <person name="Meyerdierks A."/>
            <person name="Storesund J.E."/>
            <person name="Kallscheuer N."/>
            <person name="Luecker S."/>
            <person name="Lage O.M."/>
            <person name="Pohl T."/>
            <person name="Merkel B.J."/>
            <person name="Hornburger P."/>
            <person name="Mueller R.-W."/>
            <person name="Bruemmer F."/>
            <person name="Labrenz M."/>
            <person name="Spormann A.M."/>
            <person name="Op den Camp H."/>
            <person name="Overmann J."/>
            <person name="Amann R."/>
            <person name="Jetten M.S.M."/>
            <person name="Mascher T."/>
            <person name="Medema M.H."/>
            <person name="Devos D.P."/>
            <person name="Kaster A.-K."/>
            <person name="Ovreas L."/>
            <person name="Rohde M."/>
            <person name="Galperin M.Y."/>
            <person name="Jogler C."/>
        </authorList>
    </citation>
    <scope>NUCLEOTIDE SEQUENCE [LARGE SCALE GENOMIC DNA]</scope>
    <source>
        <strain evidence="7 8">ElP</strain>
    </source>
</reference>
<keyword evidence="5" id="KW-0472">Membrane</keyword>
<evidence type="ECO:0000259" key="6">
    <source>
        <dbReference type="SMART" id="SM00534"/>
    </source>
</evidence>
<dbReference type="KEGG" id="tpla:ElP_08890"/>
<dbReference type="GO" id="GO:0004519">
    <property type="term" value="F:endonuclease activity"/>
    <property type="evidence" value="ECO:0007669"/>
    <property type="project" value="UniProtKB-KW"/>
</dbReference>
<dbReference type="GO" id="GO:0140664">
    <property type="term" value="F:ATP-dependent DNA damage sensor activity"/>
    <property type="evidence" value="ECO:0007669"/>
    <property type="project" value="InterPro"/>
</dbReference>
<dbReference type="AlphaFoldDB" id="A0A518GWS6"/>
<dbReference type="SUPFAM" id="SSF48334">
    <property type="entry name" value="DNA repair protein MutS, domain III"/>
    <property type="match status" value="1"/>
</dbReference>
<dbReference type="SMART" id="SM00534">
    <property type="entry name" value="MUTSac"/>
    <property type="match status" value="1"/>
</dbReference>
<feature type="transmembrane region" description="Helical" evidence="5">
    <location>
        <begin position="53"/>
        <end position="71"/>
    </location>
</feature>
<dbReference type="InterPro" id="IPR036187">
    <property type="entry name" value="DNA_mismatch_repair_MutS_sf"/>
</dbReference>
<feature type="region of interest" description="Disordered" evidence="4">
    <location>
        <begin position="1"/>
        <end position="26"/>
    </location>
</feature>
<feature type="domain" description="DNA mismatch repair proteins mutS family" evidence="6">
    <location>
        <begin position="441"/>
        <end position="617"/>
    </location>
</feature>
<dbReference type="InterPro" id="IPR027417">
    <property type="entry name" value="P-loop_NTPase"/>
</dbReference>
<dbReference type="InterPro" id="IPR000432">
    <property type="entry name" value="DNA_mismatch_repair_MutS_C"/>
</dbReference>
<feature type="transmembrane region" description="Helical" evidence="5">
    <location>
        <begin position="255"/>
        <end position="271"/>
    </location>
</feature>
<sequence>MSDRPDSTETEALPPAESLPDAPDPKAEYLRRRDARRSEADLLSARHRAIADARLGVSAVALAITGLAFGLGWMSGWWLIAPAVVFAGLVVAYDAVGRVLRRAGRRVAFYEAGLDRMEDRWAGRGDSGGRFLTPDHPFDADLDLFGTGSVFERLCTARTGSGTATLAAWLLRPASPDEVRARHGAVAELRDRLDLREDIALLGDDIERGLHPDALIAWGEAPPAFTSPAIRGVVTALAALNLVALGGWILGYGPVPILATVAATLLVNRLVRRDLARSIGAIDERADELRLLESLLGRLEREPFTSPRLLAVRALGGQDGEAPSRRIARLARLVTLLDFRRNQLFAPIAFLTLWTVHLGLAVERWRGRSGPSIGRWLDAVGQFEALCALASYAFERPDDRLPELVPEAGGPLLDARSIGHPLIPAHQVVRNDVTLGGPDGPRVLLVSGSNMSGKSTMLRSVGVNVVLALAGAPVRADSLRLSPLQLGATLRVQDSLQAGRSRFYAEITRLRTLVDLAASPPPLLFLLDEILHGTNSHDRRSGAEGVVKGLLDRGSIGLVTTHDLALAEIVVGLGHPAANVHFEDHLEDGQIRFDYVMRPGVVRKSNALELMRAIGLDV</sequence>
<dbReference type="InterPro" id="IPR045076">
    <property type="entry name" value="MutS"/>
</dbReference>
<dbReference type="PANTHER" id="PTHR11361:SF99">
    <property type="entry name" value="DNA MISMATCH REPAIR PROTEIN"/>
    <property type="match status" value="1"/>
</dbReference>
<gene>
    <name evidence="7" type="primary">mutS2_1</name>
    <name evidence="7" type="ORF">ElP_08890</name>
</gene>
<keyword evidence="7" id="KW-0378">Hydrolase</keyword>
<dbReference type="Gene3D" id="3.40.50.300">
    <property type="entry name" value="P-loop containing nucleotide triphosphate hydrolases"/>
    <property type="match status" value="1"/>
</dbReference>
<keyword evidence="5" id="KW-0812">Transmembrane</keyword>
<name>A0A518GWS6_9BACT</name>
<evidence type="ECO:0000256" key="3">
    <source>
        <dbReference type="ARBA" id="ARBA00023125"/>
    </source>
</evidence>
<dbReference type="EC" id="3.1.-.-" evidence="7"/>
<proteinExistence type="predicted"/>
<keyword evidence="5" id="KW-1133">Transmembrane helix</keyword>